<dbReference type="GO" id="GO:0046961">
    <property type="term" value="F:proton-transporting ATPase activity, rotational mechanism"/>
    <property type="evidence" value="ECO:0007669"/>
    <property type="project" value="TreeGrafter"/>
</dbReference>
<dbReference type="EMBL" id="LFVU01000004">
    <property type="protein sequence ID" value="KMT22782.1"/>
    <property type="molecule type" value="Genomic_DNA"/>
</dbReference>
<dbReference type="SUPFAM" id="SSF81573">
    <property type="entry name" value="F1F0 ATP synthase subunit B, membrane domain"/>
    <property type="match status" value="1"/>
</dbReference>
<keyword evidence="10 13" id="KW-0066">ATP synthesis</keyword>
<dbReference type="Pfam" id="PF00430">
    <property type="entry name" value="ATP-synt_B"/>
    <property type="match status" value="1"/>
</dbReference>
<dbReference type="GO" id="GO:0005886">
    <property type="term" value="C:plasma membrane"/>
    <property type="evidence" value="ECO:0007669"/>
    <property type="project" value="UniProtKB-SubCell"/>
</dbReference>
<reference evidence="15 16" key="1">
    <citation type="submission" date="2015-06" db="EMBL/GenBank/DDBJ databases">
        <title>Draft genome sequence of the purine-degrading Clostridium cylindrosporum HC-1 (DSM 605).</title>
        <authorList>
            <person name="Poehlein A."/>
            <person name="Schiel-Bengelsdorf B."/>
            <person name="Bengelsdorf F."/>
            <person name="Daniel R."/>
            <person name="Duerre P."/>
        </authorList>
    </citation>
    <scope>NUCLEOTIDE SEQUENCE [LARGE SCALE GENOMIC DNA]</scope>
    <source>
        <strain evidence="15 16">DSM 605</strain>
    </source>
</reference>
<keyword evidence="6 13" id="KW-0375">Hydrogen ion transport</keyword>
<dbReference type="InterPro" id="IPR050059">
    <property type="entry name" value="ATP_synthase_B_chain"/>
</dbReference>
<dbReference type="STRING" id="1121307.CLCY_5c00210"/>
<dbReference type="AlphaFoldDB" id="A0A0J8DAA4"/>
<dbReference type="GO" id="GO:0045259">
    <property type="term" value="C:proton-transporting ATP synthase complex"/>
    <property type="evidence" value="ECO:0007669"/>
    <property type="project" value="UniProtKB-KW"/>
</dbReference>
<dbReference type="CDD" id="cd06503">
    <property type="entry name" value="ATP-synt_Fo_b"/>
    <property type="match status" value="1"/>
</dbReference>
<comment type="function">
    <text evidence="13">Component of the F(0) channel, it forms part of the peripheral stalk, linking F(1) to F(0).</text>
</comment>
<keyword evidence="16" id="KW-1185">Reference proteome</keyword>
<comment type="similarity">
    <text evidence="1 13 14">Belongs to the ATPase B chain family.</text>
</comment>
<keyword evidence="2 13" id="KW-0813">Transport</keyword>
<keyword evidence="5 13" id="KW-0812">Transmembrane</keyword>
<dbReference type="RefSeq" id="WP_048569523.1">
    <property type="nucleotide sequence ID" value="NZ_LFVU01000004.1"/>
</dbReference>
<evidence type="ECO:0000313" key="15">
    <source>
        <dbReference type="EMBL" id="KMT22782.1"/>
    </source>
</evidence>
<keyword evidence="4 13" id="KW-0138">CF(0)</keyword>
<evidence type="ECO:0000256" key="7">
    <source>
        <dbReference type="ARBA" id="ARBA00022989"/>
    </source>
</evidence>
<feature type="transmembrane region" description="Helical" evidence="13">
    <location>
        <begin position="6"/>
        <end position="25"/>
    </location>
</feature>
<dbReference type="InterPro" id="IPR005864">
    <property type="entry name" value="ATP_synth_F0_bsu_bac"/>
</dbReference>
<dbReference type="GO" id="GO:0046933">
    <property type="term" value="F:proton-transporting ATP synthase activity, rotational mechanism"/>
    <property type="evidence" value="ECO:0007669"/>
    <property type="project" value="UniProtKB-UniRule"/>
</dbReference>
<dbReference type="PATRIC" id="fig|1121307.3.peg.1953"/>
<organism evidence="15 16">
    <name type="scientific">Clostridium cylindrosporum DSM 605</name>
    <dbReference type="NCBI Taxonomy" id="1121307"/>
    <lineage>
        <taxon>Bacteria</taxon>
        <taxon>Bacillati</taxon>
        <taxon>Bacillota</taxon>
        <taxon>Clostridia</taxon>
        <taxon>Eubacteriales</taxon>
        <taxon>Clostridiaceae</taxon>
        <taxon>Clostridium</taxon>
    </lineage>
</organism>
<evidence type="ECO:0000256" key="10">
    <source>
        <dbReference type="ARBA" id="ARBA00023310"/>
    </source>
</evidence>
<dbReference type="PANTHER" id="PTHR33445">
    <property type="entry name" value="ATP SYNTHASE SUBUNIT B', CHLOROPLASTIC"/>
    <property type="match status" value="1"/>
</dbReference>
<evidence type="ECO:0000256" key="9">
    <source>
        <dbReference type="ARBA" id="ARBA00023136"/>
    </source>
</evidence>
<evidence type="ECO:0000256" key="5">
    <source>
        <dbReference type="ARBA" id="ARBA00022692"/>
    </source>
</evidence>
<dbReference type="InterPro" id="IPR002146">
    <property type="entry name" value="ATP_synth_b/b'su_bac/chlpt"/>
</dbReference>
<keyword evidence="3 13" id="KW-1003">Cell membrane</keyword>
<comment type="function">
    <text evidence="11 13">F(1)F(0) ATP synthase produces ATP from ADP in the presence of a proton or sodium gradient. F-type ATPases consist of two structural domains, F(1) containing the extramembraneous catalytic core and F(0) containing the membrane proton channel, linked together by a central stalk and a peripheral stalk. During catalysis, ATP synthesis in the catalytic domain of F(1) is coupled via a rotary mechanism of the central stalk subunits to proton translocation.</text>
</comment>
<keyword evidence="8 13" id="KW-0406">Ion transport</keyword>
<evidence type="ECO:0000256" key="8">
    <source>
        <dbReference type="ARBA" id="ARBA00023065"/>
    </source>
</evidence>
<evidence type="ECO:0000256" key="3">
    <source>
        <dbReference type="ARBA" id="ARBA00022475"/>
    </source>
</evidence>
<dbReference type="InterPro" id="IPR028987">
    <property type="entry name" value="ATP_synth_B-like_membr_sf"/>
</dbReference>
<dbReference type="GO" id="GO:0012505">
    <property type="term" value="C:endomembrane system"/>
    <property type="evidence" value="ECO:0007669"/>
    <property type="project" value="UniProtKB-SubCell"/>
</dbReference>
<keyword evidence="9 13" id="KW-0472">Membrane</keyword>
<evidence type="ECO:0000256" key="2">
    <source>
        <dbReference type="ARBA" id="ARBA00022448"/>
    </source>
</evidence>
<dbReference type="HAMAP" id="MF_01398">
    <property type="entry name" value="ATP_synth_b_bprime"/>
    <property type="match status" value="1"/>
</dbReference>
<evidence type="ECO:0000256" key="14">
    <source>
        <dbReference type="RuleBase" id="RU003848"/>
    </source>
</evidence>
<keyword evidence="7 13" id="KW-1133">Transmembrane helix</keyword>
<dbReference type="Proteomes" id="UP000036756">
    <property type="component" value="Unassembled WGS sequence"/>
</dbReference>
<evidence type="ECO:0000256" key="6">
    <source>
        <dbReference type="ARBA" id="ARBA00022781"/>
    </source>
</evidence>
<dbReference type="NCBIfam" id="NF009992">
    <property type="entry name" value="PRK13461.1"/>
    <property type="match status" value="1"/>
</dbReference>
<evidence type="ECO:0000256" key="1">
    <source>
        <dbReference type="ARBA" id="ARBA00005513"/>
    </source>
</evidence>
<evidence type="ECO:0000256" key="12">
    <source>
        <dbReference type="ARBA" id="ARBA00037847"/>
    </source>
</evidence>
<evidence type="ECO:0000256" key="13">
    <source>
        <dbReference type="HAMAP-Rule" id="MF_01398"/>
    </source>
</evidence>
<protein>
    <recommendedName>
        <fullName evidence="13">ATP synthase subunit b</fullName>
    </recommendedName>
    <alternativeName>
        <fullName evidence="13">ATP synthase F(0) sector subunit b</fullName>
    </alternativeName>
    <alternativeName>
        <fullName evidence="13">ATPase subunit I</fullName>
    </alternativeName>
    <alternativeName>
        <fullName evidence="13">F-type ATPase subunit b</fullName>
        <shortName evidence="13">F-ATPase subunit b</shortName>
    </alternativeName>
</protein>
<evidence type="ECO:0000313" key="16">
    <source>
        <dbReference type="Proteomes" id="UP000036756"/>
    </source>
</evidence>
<comment type="subcellular location">
    <subcellularLocation>
        <location evidence="13">Cell membrane</location>
        <topology evidence="13">Single-pass membrane protein</topology>
    </subcellularLocation>
    <subcellularLocation>
        <location evidence="12">Endomembrane system</location>
        <topology evidence="12">Single-pass membrane protein</topology>
    </subcellularLocation>
</comment>
<dbReference type="NCBIfam" id="TIGR01144">
    <property type="entry name" value="ATP_synt_b"/>
    <property type="match status" value="1"/>
</dbReference>
<comment type="caution">
    <text evidence="15">The sequence shown here is derived from an EMBL/GenBank/DDBJ whole genome shotgun (WGS) entry which is preliminary data.</text>
</comment>
<comment type="subunit">
    <text evidence="13">F-type ATPases have 2 components, F(1) - the catalytic core - and F(0) - the membrane proton channel. F(1) has five subunits: alpha(3), beta(3), gamma(1), delta(1), epsilon(1). F(0) has three main subunits: a(1), b(2) and c(10-14). The alpha and beta chains form an alternating ring which encloses part of the gamma chain. F(1) is attached to F(0) by a central stalk formed by the gamma and epsilon chains, while a peripheral stalk is formed by the delta and b chains.</text>
</comment>
<dbReference type="PANTHER" id="PTHR33445:SF1">
    <property type="entry name" value="ATP SYNTHASE SUBUNIT B"/>
    <property type="match status" value="1"/>
</dbReference>
<gene>
    <name evidence="13 15" type="primary">atpF</name>
    <name evidence="15" type="ORF">CLCY_5c00210</name>
</gene>
<evidence type="ECO:0000256" key="11">
    <source>
        <dbReference type="ARBA" id="ARBA00025198"/>
    </source>
</evidence>
<accession>A0A0J8DAA4</accession>
<evidence type="ECO:0000256" key="4">
    <source>
        <dbReference type="ARBA" id="ARBA00022547"/>
    </source>
</evidence>
<proteinExistence type="inferred from homology"/>
<name>A0A0J8DAA4_CLOCY</name>
<sequence>MVSLTLNPATIIVTVINVLIMFVILKKILFEKVSSFMDARTNGIESKLKEASDDRAKAKELKLKFESQMKNADIEGKKIVEEYKVKASKLSDEMLEEAKKEAALIRERARIDAEREMDKAKDEIRKQIIALSMLAAAKSVGGQLDEKKHHDLINDFINKVGV</sequence>